<keyword evidence="3" id="KW-0547">Nucleotide-binding</keyword>
<dbReference type="InterPro" id="IPR006555">
    <property type="entry name" value="ATP-dep_Helicase_C"/>
</dbReference>
<reference evidence="3" key="1">
    <citation type="journal article" date="2022" name="bioRxiv">
        <title>Genomics of Preaxostyla Flagellates Illuminates Evolutionary Transitions and the Path Towards Mitochondrial Loss.</title>
        <authorList>
            <person name="Novak L.V.F."/>
            <person name="Treitli S.C."/>
            <person name="Pyrih J."/>
            <person name="Halakuc P."/>
            <person name="Pipaliya S.V."/>
            <person name="Vacek V."/>
            <person name="Brzon O."/>
            <person name="Soukal P."/>
            <person name="Eme L."/>
            <person name="Dacks J.B."/>
            <person name="Karnkowska A."/>
            <person name="Elias M."/>
            <person name="Hampl V."/>
        </authorList>
    </citation>
    <scope>NUCLEOTIDE SEQUENCE</scope>
    <source>
        <strain evidence="3">RCP-MX</strain>
    </source>
</reference>
<organism evidence="3 4">
    <name type="scientific">Paratrimastix pyriformis</name>
    <dbReference type="NCBI Taxonomy" id="342808"/>
    <lineage>
        <taxon>Eukaryota</taxon>
        <taxon>Metamonada</taxon>
        <taxon>Preaxostyla</taxon>
        <taxon>Paratrimastigidae</taxon>
        <taxon>Paratrimastix</taxon>
    </lineage>
</organism>
<evidence type="ECO:0000313" key="4">
    <source>
        <dbReference type="Proteomes" id="UP001141327"/>
    </source>
</evidence>
<name>A0ABQ8U2B0_9EUKA</name>
<dbReference type="SMART" id="SM00491">
    <property type="entry name" value="HELICc2"/>
    <property type="match status" value="1"/>
</dbReference>
<evidence type="ECO:0000256" key="1">
    <source>
        <dbReference type="SAM" id="Coils"/>
    </source>
</evidence>
<dbReference type="InterPro" id="IPR027417">
    <property type="entry name" value="P-loop_NTPase"/>
</dbReference>
<keyword evidence="1" id="KW-0175">Coiled coil</keyword>
<sequence>MLVLFFAVFCEISEISPGHIFIHRTEGATLSELGLILCNLCHLVPDGLARESAADVQGSAQRQSAQIIDEARVEAARIVAAAREAAEQEALAAAQHIKEALRDQVARAWYSTLAEWLRRRPAKAVGLVPPRFNPWRLRNFFFLHLPALAQIFVEPRQGSETSALLSRYRAAIDHSWTGQRPQGAALFCVVGGKLSEGINFSDGYARCVCVVGLPYPDPRDPILAAQMKSADEAAPGAGKSLYQDLCMRAVNQSIGL</sequence>
<feature type="coiled-coil region" evidence="1">
    <location>
        <begin position="68"/>
        <end position="103"/>
    </location>
</feature>
<evidence type="ECO:0000313" key="3">
    <source>
        <dbReference type="EMBL" id="KAJ4453359.1"/>
    </source>
</evidence>
<dbReference type="Proteomes" id="UP001141327">
    <property type="component" value="Unassembled WGS sequence"/>
</dbReference>
<dbReference type="GO" id="GO:0004386">
    <property type="term" value="F:helicase activity"/>
    <property type="evidence" value="ECO:0007669"/>
    <property type="project" value="UniProtKB-KW"/>
</dbReference>
<keyword evidence="3" id="KW-0347">Helicase</keyword>
<protein>
    <submittedName>
        <fullName evidence="3">ATP-dependent RNA helicase chl1</fullName>
    </submittedName>
</protein>
<comment type="caution">
    <text evidence="3">The sequence shown here is derived from an EMBL/GenBank/DDBJ whole genome shotgun (WGS) entry which is preliminary data.</text>
</comment>
<keyword evidence="3" id="KW-0378">Hydrolase</keyword>
<dbReference type="Pfam" id="PF13307">
    <property type="entry name" value="Helicase_C_2"/>
    <property type="match status" value="1"/>
</dbReference>
<keyword evidence="3" id="KW-0067">ATP-binding</keyword>
<keyword evidence="4" id="KW-1185">Reference proteome</keyword>
<dbReference type="Gene3D" id="3.40.50.300">
    <property type="entry name" value="P-loop containing nucleotide triphosphate hydrolases"/>
    <property type="match status" value="1"/>
</dbReference>
<accession>A0ABQ8U2B0</accession>
<gene>
    <name evidence="3" type="ORF">PAPYR_12187</name>
</gene>
<dbReference type="EMBL" id="JAPMOS010000274">
    <property type="protein sequence ID" value="KAJ4453359.1"/>
    <property type="molecule type" value="Genomic_DNA"/>
</dbReference>
<proteinExistence type="predicted"/>
<evidence type="ECO:0000259" key="2">
    <source>
        <dbReference type="SMART" id="SM00491"/>
    </source>
</evidence>
<dbReference type="PANTHER" id="PTHR11472">
    <property type="entry name" value="DNA REPAIR DEAD HELICASE RAD3/XP-D SUBFAMILY MEMBER"/>
    <property type="match status" value="1"/>
</dbReference>
<dbReference type="PANTHER" id="PTHR11472:SF41">
    <property type="entry name" value="ATP-DEPENDENT DNA HELICASE DDX11-RELATED"/>
    <property type="match status" value="1"/>
</dbReference>
<feature type="domain" description="ATP-dependent helicase C-terminal" evidence="2">
    <location>
        <begin position="106"/>
        <end position="255"/>
    </location>
</feature>
<dbReference type="InterPro" id="IPR045028">
    <property type="entry name" value="DinG/Rad3-like"/>
</dbReference>